<evidence type="ECO:0000259" key="2">
    <source>
        <dbReference type="Pfam" id="PF16862"/>
    </source>
</evidence>
<dbReference type="PROSITE" id="PS51257">
    <property type="entry name" value="PROKAR_LIPOPROTEIN"/>
    <property type="match status" value="1"/>
</dbReference>
<keyword evidence="1" id="KW-0732">Signal</keyword>
<dbReference type="EMBL" id="OKRB01000068">
    <property type="protein sequence ID" value="SPE18594.1"/>
    <property type="molecule type" value="Genomic_DNA"/>
</dbReference>
<dbReference type="AlphaFoldDB" id="A0A2N9L6D0"/>
<feature type="domain" description="Beta-glucuronidase C-terminal" evidence="2">
    <location>
        <begin position="421"/>
        <end position="514"/>
    </location>
</feature>
<gene>
    <name evidence="3" type="ORF">SBA5_160078</name>
</gene>
<protein>
    <recommendedName>
        <fullName evidence="2">Beta-glucuronidase C-terminal domain-containing protein</fullName>
    </recommendedName>
</protein>
<evidence type="ECO:0000313" key="3">
    <source>
        <dbReference type="EMBL" id="SPE18594.1"/>
    </source>
</evidence>
<dbReference type="InterPro" id="IPR017853">
    <property type="entry name" value="GH"/>
</dbReference>
<name>A0A2N9L6D0_9BACT</name>
<feature type="chain" id="PRO_5014983816" description="Beta-glucuronidase C-terminal domain-containing protein" evidence="1">
    <location>
        <begin position="26"/>
        <end position="518"/>
    </location>
</feature>
<feature type="signal peptide" evidence="1">
    <location>
        <begin position="1"/>
        <end position="25"/>
    </location>
</feature>
<dbReference type="Gene3D" id="2.60.40.1180">
    <property type="entry name" value="Golgi alpha-mannosidase II"/>
    <property type="match status" value="1"/>
</dbReference>
<dbReference type="PANTHER" id="PTHR36183">
    <property type="entry name" value="BETA-GLUCURONIDASE"/>
    <property type="match status" value="1"/>
</dbReference>
<evidence type="ECO:0000313" key="4">
    <source>
        <dbReference type="Proteomes" id="UP000239735"/>
    </source>
</evidence>
<dbReference type="InterPro" id="IPR013780">
    <property type="entry name" value="Glyco_hydro_b"/>
</dbReference>
<dbReference type="InterPro" id="IPR052974">
    <property type="entry name" value="GH79_Enzymes"/>
</dbReference>
<dbReference type="Pfam" id="PF16862">
    <property type="entry name" value="Glyco_hydro_79C"/>
    <property type="match status" value="1"/>
</dbReference>
<dbReference type="InterPro" id="IPR031728">
    <property type="entry name" value="GlcAase_C"/>
</dbReference>
<dbReference type="Gene3D" id="3.20.20.80">
    <property type="entry name" value="Glycosidases"/>
    <property type="match status" value="1"/>
</dbReference>
<reference evidence="4" key="1">
    <citation type="submission" date="2018-02" db="EMBL/GenBank/DDBJ databases">
        <authorList>
            <person name="Hausmann B."/>
        </authorList>
    </citation>
    <scope>NUCLEOTIDE SEQUENCE [LARGE SCALE GENOMIC DNA]</scope>
    <source>
        <strain evidence="4">Peat soil MAG SbA5</strain>
    </source>
</reference>
<sequence>MERRTFLIQASAAAMAAACSGAHWAQGEAAVEAELTLREGQRTVPVPLNYTGLSYELAQLTDPQFFSAANHELVTRFRLLSPHGVLRTGGNTSEFCWFQADAATVGPKLRIPPGKLEDNWMPHRLFAIRPEAIDALAGFLQATGWRLIYGLNFGNSTPERAATEAAYVARAVGDRMEYFQIGNEPDLYENANNGTRPPGWGFADYLKEWTAYAEAIAARVPGARFGGPDVNGSSEWVTRFGEEVPAGVRPRLTTLTGHYYAEGPPNDPRVTTERLLKGNAKIAGEIQSIEAVAKAHGLVYRMTEGNSCYRGGKPGMSNAFASALWAGDYMLELASLGCAGVNLHGGRSAFLTAGLGDHTPGMEVAKTPQAMRIGFYTPIFSEPESPVKAMPIFYGMLLANQFAGGVMLEVDGTIEGVNATAYAARSGSGFKVALFNKDESKTLDVSIRLPARVSGEVRKATAWRLQAPALDATEGVTLAGAEIQAGQWSPREAEPVAVSSGVARIRVPASSAALVFLG</sequence>
<proteinExistence type="predicted"/>
<dbReference type="Proteomes" id="UP000239735">
    <property type="component" value="Unassembled WGS sequence"/>
</dbReference>
<accession>A0A2N9L6D0</accession>
<evidence type="ECO:0000256" key="1">
    <source>
        <dbReference type="SAM" id="SignalP"/>
    </source>
</evidence>
<dbReference type="OrthoDB" id="5166947at2"/>
<dbReference type="PANTHER" id="PTHR36183:SF2">
    <property type="entry name" value="BETA-GLUCURONIDASE C-TERMINAL DOMAIN-CONTAINING PROTEIN"/>
    <property type="match status" value="1"/>
</dbReference>
<organism evidence="3 4">
    <name type="scientific">Candidatus Sulfuritelmatomonas gaucii</name>
    <dbReference type="NCBI Taxonomy" id="2043161"/>
    <lineage>
        <taxon>Bacteria</taxon>
        <taxon>Pseudomonadati</taxon>
        <taxon>Acidobacteriota</taxon>
        <taxon>Terriglobia</taxon>
        <taxon>Terriglobales</taxon>
        <taxon>Acidobacteriaceae</taxon>
        <taxon>Candidatus Sulfuritelmatomonas</taxon>
    </lineage>
</organism>
<dbReference type="SUPFAM" id="SSF51445">
    <property type="entry name" value="(Trans)glycosidases"/>
    <property type="match status" value="1"/>
</dbReference>